<keyword evidence="3" id="KW-1185">Reference proteome</keyword>
<protein>
    <submittedName>
        <fullName evidence="2">DUF2946 family protein</fullName>
    </submittedName>
</protein>
<dbReference type="Proteomes" id="UP001523401">
    <property type="component" value="Unassembled WGS sequence"/>
</dbReference>
<accession>A0ABT1CCC8</accession>
<dbReference type="Pfam" id="PF11162">
    <property type="entry name" value="DUF2946"/>
    <property type="match status" value="1"/>
</dbReference>
<keyword evidence="1" id="KW-0812">Transmembrane</keyword>
<dbReference type="RefSeq" id="WP_023978887.1">
    <property type="nucleotide sequence ID" value="NZ_BAPW01000035.1"/>
</dbReference>
<proteinExistence type="predicted"/>
<comment type="caution">
    <text evidence="2">The sequence shown here is derived from an EMBL/GenBank/DDBJ whole genome shotgun (WGS) entry which is preliminary data.</text>
</comment>
<evidence type="ECO:0000313" key="2">
    <source>
        <dbReference type="EMBL" id="MCO6158520.1"/>
    </source>
</evidence>
<keyword evidence="1" id="KW-0472">Membrane</keyword>
<evidence type="ECO:0000313" key="3">
    <source>
        <dbReference type="Proteomes" id="UP001523401"/>
    </source>
</evidence>
<gene>
    <name evidence="2" type="ORF">NF685_00555</name>
</gene>
<reference evidence="2 3" key="1">
    <citation type="submission" date="2022-06" db="EMBL/GenBank/DDBJ databases">
        <title>Whole-genome of Asaia lannensis strain LMG 27011T.</title>
        <authorList>
            <person name="Sombolestani A."/>
        </authorList>
    </citation>
    <scope>NUCLEOTIDE SEQUENCE [LARGE SCALE GENOMIC DNA]</scope>
    <source>
        <strain evidence="2 3">NBRC 102526</strain>
    </source>
</reference>
<dbReference type="InterPro" id="IPR021333">
    <property type="entry name" value="DUF2946"/>
</dbReference>
<organism evidence="2 3">
    <name type="scientific">Asaia lannensis NBRC 102526</name>
    <dbReference type="NCBI Taxonomy" id="1307926"/>
    <lineage>
        <taxon>Bacteria</taxon>
        <taxon>Pseudomonadati</taxon>
        <taxon>Pseudomonadota</taxon>
        <taxon>Alphaproteobacteria</taxon>
        <taxon>Acetobacterales</taxon>
        <taxon>Acetobacteraceae</taxon>
        <taxon>Asaia</taxon>
    </lineage>
</organism>
<dbReference type="EMBL" id="JAMXQU010000001">
    <property type="protein sequence ID" value="MCO6158520.1"/>
    <property type="molecule type" value="Genomic_DNA"/>
</dbReference>
<keyword evidence="1" id="KW-1133">Transmembrane helix</keyword>
<sequence>MPRQTLERLTGLDIGFHPDDGQAMSACDDMPGMDMLGMTDAPSGSPDRHHHHDGGYCALCPLLHLASVILGPVIIVLLIVALLYQAAYVLPPSRAPPVLRLAGLPPPTGPPLGF</sequence>
<name>A0ABT1CCC8_9PROT</name>
<evidence type="ECO:0000256" key="1">
    <source>
        <dbReference type="SAM" id="Phobius"/>
    </source>
</evidence>
<feature type="transmembrane region" description="Helical" evidence="1">
    <location>
        <begin position="62"/>
        <end position="84"/>
    </location>
</feature>